<proteinExistence type="predicted"/>
<sequence length="193" mass="21803">MTDGTSRPMVFGDIHDLLRKVNGESEPAYMWQSDKQGKEIRTEEPPPVKEEQVKEPAEKLDEETNPIAKTEDEPMAKKKVPSHKEKAKPLPSKTIREIGENAAKKPKGDKQPSAKNPSPSKDDIQSQIESFSYAGETGRRYWIFVPDDVHATFEVVYGGHRLSAIFTALARSFIDANKEELRRLVTHRSGLFE</sequence>
<feature type="region of interest" description="Disordered" evidence="1">
    <location>
        <begin position="21"/>
        <end position="127"/>
    </location>
</feature>
<dbReference type="OrthoDB" id="1084923at2"/>
<dbReference type="HOGENOM" id="CLU_1407660_0_0_10"/>
<evidence type="ECO:0000256" key="1">
    <source>
        <dbReference type="SAM" id="MobiDB-lite"/>
    </source>
</evidence>
<evidence type="ECO:0000313" key="3">
    <source>
        <dbReference type="Proteomes" id="UP000002772"/>
    </source>
</evidence>
<feature type="compositionally biased region" description="Basic and acidic residues" evidence="1">
    <location>
        <begin position="69"/>
        <end position="112"/>
    </location>
</feature>
<accession>F8NBG1</accession>
<dbReference type="AlphaFoldDB" id="F8NBG1"/>
<dbReference type="Proteomes" id="UP000002772">
    <property type="component" value="Unassembled WGS sequence"/>
</dbReference>
<evidence type="ECO:0000313" key="2">
    <source>
        <dbReference type="EMBL" id="EGN56918.1"/>
    </source>
</evidence>
<gene>
    <name evidence="2" type="ORF">Premu_1504</name>
</gene>
<feature type="compositionally biased region" description="Basic and acidic residues" evidence="1">
    <location>
        <begin position="35"/>
        <end position="59"/>
    </location>
</feature>
<name>F8NBG1_9BACT</name>
<protein>
    <submittedName>
        <fullName evidence="2">Uncharacterized protein</fullName>
    </submittedName>
</protein>
<dbReference type="EMBL" id="GL945017">
    <property type="protein sequence ID" value="EGN56918.1"/>
    <property type="molecule type" value="Genomic_DNA"/>
</dbReference>
<feature type="compositionally biased region" description="Polar residues" evidence="1">
    <location>
        <begin position="113"/>
        <end position="127"/>
    </location>
</feature>
<dbReference type="STRING" id="688246.Premu_1504"/>
<keyword evidence="3" id="KW-1185">Reference proteome</keyword>
<dbReference type="RefSeq" id="WP_007574241.1">
    <property type="nucleotide sequence ID" value="NZ_BPTS01000001.1"/>
</dbReference>
<reference evidence="3" key="1">
    <citation type="journal article" date="2011" name="Stand. Genomic Sci.">
        <title>Non-contiguous finished genome sequence of the opportunistic oral pathogen Prevotella multisaccharivorax type strain (PPPA20).</title>
        <authorList>
            <person name="Pati A."/>
            <person name="Gronow S."/>
            <person name="Lu M."/>
            <person name="Lapidus A."/>
            <person name="Nolan M."/>
            <person name="Lucas S."/>
            <person name="Hammon N."/>
            <person name="Deshpande S."/>
            <person name="Cheng J.F."/>
            <person name="Tapia R."/>
            <person name="Han C."/>
            <person name="Goodwin L."/>
            <person name="Pitluck S."/>
            <person name="Liolios K."/>
            <person name="Pagani I."/>
            <person name="Mavromatis K."/>
            <person name="Mikhailova N."/>
            <person name="Huntemann M."/>
            <person name="Chen A."/>
            <person name="Palaniappan K."/>
            <person name="Land M."/>
            <person name="Hauser L."/>
            <person name="Detter J.C."/>
            <person name="Brambilla E.M."/>
            <person name="Rohde M."/>
            <person name="Goker M."/>
            <person name="Woyke T."/>
            <person name="Bristow J."/>
            <person name="Eisen J.A."/>
            <person name="Markowitz V."/>
            <person name="Hugenholtz P."/>
            <person name="Kyrpides N.C."/>
            <person name="Klenk H.P."/>
            <person name="Ivanova N."/>
        </authorList>
    </citation>
    <scope>NUCLEOTIDE SEQUENCE [LARGE SCALE GENOMIC DNA]</scope>
    <source>
        <strain evidence="3">DSM 17128</strain>
    </source>
</reference>
<organism evidence="2 3">
    <name type="scientific">Hallella multisaccharivorax DSM 17128</name>
    <dbReference type="NCBI Taxonomy" id="688246"/>
    <lineage>
        <taxon>Bacteria</taxon>
        <taxon>Pseudomonadati</taxon>
        <taxon>Bacteroidota</taxon>
        <taxon>Bacteroidia</taxon>
        <taxon>Bacteroidales</taxon>
        <taxon>Prevotellaceae</taxon>
        <taxon>Hallella</taxon>
    </lineage>
</organism>